<keyword evidence="2" id="KW-1185">Reference proteome</keyword>
<accession>A0A7C9BVC6</accession>
<proteinExistence type="predicted"/>
<dbReference type="RefSeq" id="WP_152764913.1">
    <property type="nucleotide sequence ID" value="NZ_WHLY01000002.1"/>
</dbReference>
<comment type="caution">
    <text evidence="1">The sequence shown here is derived from an EMBL/GenBank/DDBJ whole genome shotgun (WGS) entry which is preliminary data.</text>
</comment>
<protein>
    <submittedName>
        <fullName evidence="1">Uncharacterized protein</fullName>
    </submittedName>
</protein>
<dbReference type="Proteomes" id="UP000479293">
    <property type="component" value="Unassembled WGS sequence"/>
</dbReference>
<sequence>MGLPNQFNDLIQNQLNVYAAWLPVTNNFKLGDYGIFSDGVFIKMGNIAEFDVAFERATGPDASLDFTSADTLVSKFAGGAEVDVIPAGAIYAKIAFKFQKERSFLIKAPTIRVNEIQNTQQVANRLKDTDGWEKKWKVVFQTFEAVDPLIISTLSAGTEITFGGNAQALKELKLGNAEVEVGTTKELGLKVQGKSGVIALGLFKLKLFGGGVNVLTRDLTAPGDAEFEIPATPDTDL</sequence>
<name>A0A7C9BVC6_9BACT</name>
<evidence type="ECO:0000313" key="1">
    <source>
        <dbReference type="EMBL" id="MPR36739.1"/>
    </source>
</evidence>
<dbReference type="AlphaFoldDB" id="A0A7C9BVC6"/>
<gene>
    <name evidence="1" type="ORF">GBK04_26250</name>
</gene>
<reference evidence="1 2" key="1">
    <citation type="submission" date="2019-10" db="EMBL/GenBank/DDBJ databases">
        <title>Draft Genome Sequence of Cytophagaceae sp. SJW1-29.</title>
        <authorList>
            <person name="Choi A."/>
        </authorList>
    </citation>
    <scope>NUCLEOTIDE SEQUENCE [LARGE SCALE GENOMIC DNA]</scope>
    <source>
        <strain evidence="1 2">SJW1-29</strain>
    </source>
</reference>
<organism evidence="1 2">
    <name type="scientific">Salmonirosea aquatica</name>
    <dbReference type="NCBI Taxonomy" id="2654236"/>
    <lineage>
        <taxon>Bacteria</taxon>
        <taxon>Pseudomonadati</taxon>
        <taxon>Bacteroidota</taxon>
        <taxon>Cytophagia</taxon>
        <taxon>Cytophagales</taxon>
        <taxon>Spirosomataceae</taxon>
        <taxon>Salmonirosea</taxon>
    </lineage>
</organism>
<evidence type="ECO:0000313" key="2">
    <source>
        <dbReference type="Proteomes" id="UP000479293"/>
    </source>
</evidence>
<dbReference type="EMBL" id="WHLY01000002">
    <property type="protein sequence ID" value="MPR36739.1"/>
    <property type="molecule type" value="Genomic_DNA"/>
</dbReference>